<dbReference type="InterPro" id="IPR003660">
    <property type="entry name" value="HAMP_dom"/>
</dbReference>
<dbReference type="Gene3D" id="1.10.287.130">
    <property type="match status" value="1"/>
</dbReference>
<keyword evidence="6" id="KW-0808">Transferase</keyword>
<evidence type="ECO:0000259" key="15">
    <source>
        <dbReference type="PROSITE" id="PS50885"/>
    </source>
</evidence>
<keyword evidence="13 14" id="KW-0472">Membrane</keyword>
<keyword evidence="7 14" id="KW-0812">Transmembrane</keyword>
<keyword evidence="11 14" id="KW-1133">Transmembrane helix</keyword>
<evidence type="ECO:0000313" key="17">
    <source>
        <dbReference type="Proteomes" id="UP000198718"/>
    </source>
</evidence>
<dbReference type="GO" id="GO:0000155">
    <property type="term" value="F:phosphorelay sensor kinase activity"/>
    <property type="evidence" value="ECO:0007669"/>
    <property type="project" value="InterPro"/>
</dbReference>
<proteinExistence type="predicted"/>
<dbReference type="EMBL" id="FNFP01000003">
    <property type="protein sequence ID" value="SDK67716.1"/>
    <property type="molecule type" value="Genomic_DNA"/>
</dbReference>
<evidence type="ECO:0000256" key="7">
    <source>
        <dbReference type="ARBA" id="ARBA00022692"/>
    </source>
</evidence>
<evidence type="ECO:0000256" key="12">
    <source>
        <dbReference type="ARBA" id="ARBA00023012"/>
    </source>
</evidence>
<dbReference type="SMART" id="SM00304">
    <property type="entry name" value="HAMP"/>
    <property type="match status" value="1"/>
</dbReference>
<evidence type="ECO:0000256" key="2">
    <source>
        <dbReference type="ARBA" id="ARBA00004651"/>
    </source>
</evidence>
<evidence type="ECO:0000256" key="1">
    <source>
        <dbReference type="ARBA" id="ARBA00000085"/>
    </source>
</evidence>
<protein>
    <recommendedName>
        <fullName evidence="3">histidine kinase</fullName>
        <ecNumber evidence="3">2.7.13.3</ecNumber>
    </recommendedName>
</protein>
<dbReference type="STRING" id="393762.SAMN05660472_01745"/>
<dbReference type="GO" id="GO:0005524">
    <property type="term" value="F:ATP binding"/>
    <property type="evidence" value="ECO:0007669"/>
    <property type="project" value="UniProtKB-KW"/>
</dbReference>
<gene>
    <name evidence="16" type="ORF">SAMN05660472_01745</name>
</gene>
<keyword evidence="5" id="KW-0597">Phosphoprotein</keyword>
<dbReference type="AlphaFoldDB" id="A0A1G9DV23"/>
<dbReference type="Proteomes" id="UP000198718">
    <property type="component" value="Unassembled WGS sequence"/>
</dbReference>
<dbReference type="EC" id="2.7.13.3" evidence="3"/>
<dbReference type="Pfam" id="PF00672">
    <property type="entry name" value="HAMP"/>
    <property type="match status" value="1"/>
</dbReference>
<dbReference type="CDD" id="cd00082">
    <property type="entry name" value="HisKA"/>
    <property type="match status" value="1"/>
</dbReference>
<dbReference type="GO" id="GO:0005886">
    <property type="term" value="C:plasma membrane"/>
    <property type="evidence" value="ECO:0007669"/>
    <property type="project" value="UniProtKB-SubCell"/>
</dbReference>
<evidence type="ECO:0000256" key="14">
    <source>
        <dbReference type="SAM" id="Phobius"/>
    </source>
</evidence>
<dbReference type="InterPro" id="IPR003661">
    <property type="entry name" value="HisK_dim/P_dom"/>
</dbReference>
<accession>A0A1G9DV23</accession>
<evidence type="ECO:0000256" key="4">
    <source>
        <dbReference type="ARBA" id="ARBA00022475"/>
    </source>
</evidence>
<feature type="transmembrane region" description="Helical" evidence="14">
    <location>
        <begin position="12"/>
        <end position="35"/>
    </location>
</feature>
<evidence type="ECO:0000256" key="10">
    <source>
        <dbReference type="ARBA" id="ARBA00022840"/>
    </source>
</evidence>
<feature type="domain" description="HAMP" evidence="15">
    <location>
        <begin position="37"/>
        <end position="89"/>
    </location>
</feature>
<evidence type="ECO:0000256" key="3">
    <source>
        <dbReference type="ARBA" id="ARBA00012438"/>
    </source>
</evidence>
<name>A0A1G9DV23_9FIRM</name>
<dbReference type="CDD" id="cd06225">
    <property type="entry name" value="HAMP"/>
    <property type="match status" value="1"/>
</dbReference>
<organism evidence="16 17">
    <name type="scientific">Natronincola ferrireducens</name>
    <dbReference type="NCBI Taxonomy" id="393762"/>
    <lineage>
        <taxon>Bacteria</taxon>
        <taxon>Bacillati</taxon>
        <taxon>Bacillota</taxon>
        <taxon>Clostridia</taxon>
        <taxon>Peptostreptococcales</taxon>
        <taxon>Natronincolaceae</taxon>
        <taxon>Natronincola</taxon>
    </lineage>
</organism>
<comment type="catalytic activity">
    <reaction evidence="1">
        <text>ATP + protein L-histidine = ADP + protein N-phospho-L-histidine.</text>
        <dbReference type="EC" id="2.7.13.3"/>
    </reaction>
</comment>
<keyword evidence="10" id="KW-0067">ATP-binding</keyword>
<evidence type="ECO:0000256" key="13">
    <source>
        <dbReference type="ARBA" id="ARBA00023136"/>
    </source>
</evidence>
<evidence type="ECO:0000256" key="5">
    <source>
        <dbReference type="ARBA" id="ARBA00022553"/>
    </source>
</evidence>
<dbReference type="RefSeq" id="WP_244269510.1">
    <property type="nucleotide sequence ID" value="NZ_FNFP01000003.1"/>
</dbReference>
<keyword evidence="4" id="KW-1003">Cell membrane</keyword>
<keyword evidence="9" id="KW-0418">Kinase</keyword>
<dbReference type="SUPFAM" id="SSF158472">
    <property type="entry name" value="HAMP domain-like"/>
    <property type="match status" value="1"/>
</dbReference>
<evidence type="ECO:0000256" key="6">
    <source>
        <dbReference type="ARBA" id="ARBA00022679"/>
    </source>
</evidence>
<dbReference type="PROSITE" id="PS50885">
    <property type="entry name" value="HAMP"/>
    <property type="match status" value="1"/>
</dbReference>
<evidence type="ECO:0000256" key="9">
    <source>
        <dbReference type="ARBA" id="ARBA00022777"/>
    </source>
</evidence>
<comment type="subcellular location">
    <subcellularLocation>
        <location evidence="2">Cell membrane</location>
        <topology evidence="2">Multi-pass membrane protein</topology>
    </subcellularLocation>
</comment>
<evidence type="ECO:0000256" key="11">
    <source>
        <dbReference type="ARBA" id="ARBA00022989"/>
    </source>
</evidence>
<sequence>MSIKFRLVLSYIAMLLVPIVLTIIVGIFAGAYYIVAGSIIKPLNKLKDSANKIREGELDFEIKFNAKDEIGELSYAFEEMRKRLKNSIGIQVQYEENRKELFSNISHDLKTPITTI</sequence>
<dbReference type="InterPro" id="IPR036097">
    <property type="entry name" value="HisK_dim/P_sf"/>
</dbReference>
<keyword evidence="17" id="KW-1185">Reference proteome</keyword>
<dbReference type="SUPFAM" id="SSF47384">
    <property type="entry name" value="Homodimeric domain of signal transducing histidine kinase"/>
    <property type="match status" value="1"/>
</dbReference>
<keyword evidence="12" id="KW-0902">Two-component regulatory system</keyword>
<dbReference type="Gene3D" id="6.10.340.10">
    <property type="match status" value="1"/>
</dbReference>
<keyword evidence="8" id="KW-0547">Nucleotide-binding</keyword>
<dbReference type="PANTHER" id="PTHR45528:SF1">
    <property type="entry name" value="SENSOR HISTIDINE KINASE CPXA"/>
    <property type="match status" value="1"/>
</dbReference>
<evidence type="ECO:0000313" key="16">
    <source>
        <dbReference type="EMBL" id="SDK67716.1"/>
    </source>
</evidence>
<dbReference type="InterPro" id="IPR050398">
    <property type="entry name" value="HssS/ArlS-like"/>
</dbReference>
<dbReference type="PANTHER" id="PTHR45528">
    <property type="entry name" value="SENSOR HISTIDINE KINASE CPXA"/>
    <property type="match status" value="1"/>
</dbReference>
<reference evidence="16 17" key="1">
    <citation type="submission" date="2016-10" db="EMBL/GenBank/DDBJ databases">
        <authorList>
            <person name="de Groot N.N."/>
        </authorList>
    </citation>
    <scope>NUCLEOTIDE SEQUENCE [LARGE SCALE GENOMIC DNA]</scope>
    <source>
        <strain evidence="16 17">DSM 18346</strain>
    </source>
</reference>
<evidence type="ECO:0000256" key="8">
    <source>
        <dbReference type="ARBA" id="ARBA00022741"/>
    </source>
</evidence>